<sequence length="161" mass="18410">MFKLPRGLKVFKFLHLLMGPLRVVDSAGYHNYVGERSDDGDKYETFIAHASLVTYRYPVALLDAAAIEIATTARGTRSDTVGQWRVRMRKDGVLVELRYHRRRNKAGQYVLEYCLQPRELDHQPDVDTDSKGGHYWVPIREYVLLCDGDKVVEDLGVVKGV</sequence>
<organism evidence="2 3">
    <name type="scientific">Phytophthora megakarya</name>
    <dbReference type="NCBI Taxonomy" id="4795"/>
    <lineage>
        <taxon>Eukaryota</taxon>
        <taxon>Sar</taxon>
        <taxon>Stramenopiles</taxon>
        <taxon>Oomycota</taxon>
        <taxon>Peronosporomycetes</taxon>
        <taxon>Peronosporales</taxon>
        <taxon>Peronosporaceae</taxon>
        <taxon>Phytophthora</taxon>
    </lineage>
</organism>
<dbReference type="AlphaFoldDB" id="A0A225UBL5"/>
<gene>
    <name evidence="2" type="ORF">PHMEG_00041468</name>
</gene>
<comment type="caution">
    <text evidence="2">The sequence shown here is derived from an EMBL/GenBank/DDBJ whole genome shotgun (WGS) entry which is preliminary data.</text>
</comment>
<evidence type="ECO:0000313" key="2">
    <source>
        <dbReference type="EMBL" id="OWY90412.1"/>
    </source>
</evidence>
<evidence type="ECO:0000313" key="3">
    <source>
        <dbReference type="Proteomes" id="UP000198211"/>
    </source>
</evidence>
<accession>A0A225UBL5</accession>
<proteinExistence type="predicted"/>
<feature type="signal peptide" evidence="1">
    <location>
        <begin position="1"/>
        <end position="26"/>
    </location>
</feature>
<protein>
    <submittedName>
        <fullName evidence="2">Uncharacterized protein</fullName>
    </submittedName>
</protein>
<keyword evidence="1" id="KW-0732">Signal</keyword>
<feature type="chain" id="PRO_5013008222" evidence="1">
    <location>
        <begin position="27"/>
        <end position="161"/>
    </location>
</feature>
<name>A0A225UBL5_9STRA</name>
<dbReference type="Proteomes" id="UP000198211">
    <property type="component" value="Unassembled WGS sequence"/>
</dbReference>
<evidence type="ECO:0000256" key="1">
    <source>
        <dbReference type="SAM" id="SignalP"/>
    </source>
</evidence>
<keyword evidence="3" id="KW-1185">Reference proteome</keyword>
<dbReference type="EMBL" id="NBNE01023003">
    <property type="protein sequence ID" value="OWY90412.1"/>
    <property type="molecule type" value="Genomic_DNA"/>
</dbReference>
<reference evidence="3" key="1">
    <citation type="submission" date="2017-03" db="EMBL/GenBank/DDBJ databases">
        <title>Phytopthora megakarya and P. palmivora, two closely related causual agents of cacao black pod achieved similar genome size and gene model numbers by different mechanisms.</title>
        <authorList>
            <person name="Ali S."/>
            <person name="Shao J."/>
            <person name="Larry D.J."/>
            <person name="Kronmiller B."/>
            <person name="Shen D."/>
            <person name="Strem M.D."/>
            <person name="Melnick R.L."/>
            <person name="Guiltinan M.J."/>
            <person name="Tyler B.M."/>
            <person name="Meinhardt L.W."/>
            <person name="Bailey B.A."/>
        </authorList>
    </citation>
    <scope>NUCLEOTIDE SEQUENCE [LARGE SCALE GENOMIC DNA]</scope>
    <source>
        <strain evidence="3">zdho120</strain>
    </source>
</reference>